<evidence type="ECO:0000313" key="2">
    <source>
        <dbReference type="EMBL" id="NKC32871.1"/>
    </source>
</evidence>
<dbReference type="PANTHER" id="PTHR34846:SF11">
    <property type="entry name" value="4-CARBOXYMUCONOLACTONE DECARBOXYLASE FAMILY PROTEIN (AFU_ORTHOLOGUE AFUA_6G11590)"/>
    <property type="match status" value="1"/>
</dbReference>
<protein>
    <submittedName>
        <fullName evidence="2">Carboxymuconolactone decarboxylase family protein</fullName>
    </submittedName>
</protein>
<reference evidence="2 3" key="1">
    <citation type="submission" date="2020-03" db="EMBL/GenBank/DDBJ databases">
        <title>Roseomonas selenitidurans sp. nov. isolated from urban soil.</title>
        <authorList>
            <person name="Liu H."/>
        </authorList>
    </citation>
    <scope>NUCLEOTIDE SEQUENCE [LARGE SCALE GENOMIC DNA]</scope>
    <source>
        <strain evidence="2 3">BU-1</strain>
    </source>
</reference>
<evidence type="ECO:0000313" key="3">
    <source>
        <dbReference type="Proteomes" id="UP000787635"/>
    </source>
</evidence>
<dbReference type="Pfam" id="PF02627">
    <property type="entry name" value="CMD"/>
    <property type="match status" value="1"/>
</dbReference>
<dbReference type="InterPro" id="IPR003779">
    <property type="entry name" value="CMD-like"/>
</dbReference>
<gene>
    <name evidence="2" type="ORF">HEQ75_18545</name>
</gene>
<sequence length="190" mass="20696">MNRLPYRDAADLPPEDQALLVRPVNLYRAMVNSPGMTRAFLGLAHHIRHHSALDARLRELAILQVGWVTRSPYEWSHHVAIGRDFGLTDEDIGAIAVESRGGTSGLEPAARAVLRVAREMVAGADTLSDATFAAAAAHLDQASLTDLLVIVAFYCGVVRFLGAARIGVEDSYQPCLDEFPLPVDEQPEKN</sequence>
<name>A0ABX1E7G4_9PROT</name>
<dbReference type="EMBL" id="JAAVNE010000033">
    <property type="protein sequence ID" value="NKC32871.1"/>
    <property type="molecule type" value="Genomic_DNA"/>
</dbReference>
<dbReference type="RefSeq" id="WP_168033440.1">
    <property type="nucleotide sequence ID" value="NZ_JAAVNE010000033.1"/>
</dbReference>
<accession>A0ABX1E7G4</accession>
<evidence type="ECO:0000259" key="1">
    <source>
        <dbReference type="Pfam" id="PF02627"/>
    </source>
</evidence>
<dbReference type="Gene3D" id="1.20.1290.10">
    <property type="entry name" value="AhpD-like"/>
    <property type="match status" value="1"/>
</dbReference>
<feature type="domain" description="Carboxymuconolactone decarboxylase-like" evidence="1">
    <location>
        <begin position="34"/>
        <end position="118"/>
    </location>
</feature>
<comment type="caution">
    <text evidence="2">The sequence shown here is derived from an EMBL/GenBank/DDBJ whole genome shotgun (WGS) entry which is preliminary data.</text>
</comment>
<proteinExistence type="predicted"/>
<dbReference type="SUPFAM" id="SSF69118">
    <property type="entry name" value="AhpD-like"/>
    <property type="match status" value="1"/>
</dbReference>
<dbReference type="Proteomes" id="UP000787635">
    <property type="component" value="Unassembled WGS sequence"/>
</dbReference>
<organism evidence="2 3">
    <name type="scientific">Falsiroseomonas selenitidurans</name>
    <dbReference type="NCBI Taxonomy" id="2716335"/>
    <lineage>
        <taxon>Bacteria</taxon>
        <taxon>Pseudomonadati</taxon>
        <taxon>Pseudomonadota</taxon>
        <taxon>Alphaproteobacteria</taxon>
        <taxon>Acetobacterales</taxon>
        <taxon>Roseomonadaceae</taxon>
        <taxon>Falsiroseomonas</taxon>
    </lineage>
</organism>
<dbReference type="InterPro" id="IPR029032">
    <property type="entry name" value="AhpD-like"/>
</dbReference>
<keyword evidence="3" id="KW-1185">Reference proteome</keyword>
<dbReference type="PANTHER" id="PTHR34846">
    <property type="entry name" value="4-CARBOXYMUCONOLACTONE DECARBOXYLASE FAMILY PROTEIN (AFU_ORTHOLOGUE AFUA_6G11590)"/>
    <property type="match status" value="1"/>
</dbReference>